<organism evidence="1 2">
    <name type="scientific">Cordylochernes scorpioides</name>
    <dbReference type="NCBI Taxonomy" id="51811"/>
    <lineage>
        <taxon>Eukaryota</taxon>
        <taxon>Metazoa</taxon>
        <taxon>Ecdysozoa</taxon>
        <taxon>Arthropoda</taxon>
        <taxon>Chelicerata</taxon>
        <taxon>Arachnida</taxon>
        <taxon>Pseudoscorpiones</taxon>
        <taxon>Cheliferoidea</taxon>
        <taxon>Chernetidae</taxon>
        <taxon>Cordylochernes</taxon>
    </lineage>
</organism>
<protein>
    <submittedName>
        <fullName evidence="1">Uncharacterized protein</fullName>
    </submittedName>
</protein>
<dbReference type="Proteomes" id="UP001235939">
    <property type="component" value="Chromosome X"/>
</dbReference>
<name>A0ABY6LXI6_9ARAC</name>
<reference evidence="1 2" key="1">
    <citation type="submission" date="2022-03" db="EMBL/GenBank/DDBJ databases">
        <title>A chromosomal length assembly of Cordylochernes scorpioides.</title>
        <authorList>
            <person name="Zeh D."/>
            <person name="Zeh J."/>
        </authorList>
    </citation>
    <scope>NUCLEOTIDE SEQUENCE [LARGE SCALE GENOMIC DNA]</scope>
    <source>
        <strain evidence="1">IN4F17</strain>
        <tissue evidence="1">Whole Body</tissue>
    </source>
</reference>
<accession>A0ABY6LXI6</accession>
<dbReference type="EMBL" id="CP092886">
    <property type="protein sequence ID" value="UYV85174.1"/>
    <property type="molecule type" value="Genomic_DNA"/>
</dbReference>
<evidence type="ECO:0000313" key="2">
    <source>
        <dbReference type="Proteomes" id="UP001235939"/>
    </source>
</evidence>
<sequence>MVELSEVSYYRYVELRPMVGTSEHGRIIAECRIGFEALPNTEADAFAADSNMSTDAAPPYPWSGPLLRSINRQHVWTADPVLAQELEDTGPEVVVISCHNPEFHCCRRKVPYSPDMVSFDFWQYPKFKRPLKRK</sequence>
<keyword evidence="2" id="KW-1185">Reference proteome</keyword>
<gene>
    <name evidence="1" type="ORF">LAZ67_X004807</name>
</gene>
<proteinExistence type="predicted"/>
<evidence type="ECO:0000313" key="1">
    <source>
        <dbReference type="EMBL" id="UYV85174.1"/>
    </source>
</evidence>